<keyword evidence="1" id="KW-0732">Signal</keyword>
<name>A0ABT8RY56_9BURK</name>
<dbReference type="Pfam" id="PF13472">
    <property type="entry name" value="Lipase_GDSL_2"/>
    <property type="match status" value="1"/>
</dbReference>
<accession>A0ABT8RY56</accession>
<dbReference type="PANTHER" id="PTHR30383:SF5">
    <property type="entry name" value="SGNH HYDROLASE-TYPE ESTERASE DOMAIN-CONTAINING PROTEIN"/>
    <property type="match status" value="1"/>
</dbReference>
<gene>
    <name evidence="3" type="ORF">Q2T77_04805</name>
</gene>
<keyword evidence="3" id="KW-0378">Hydrolase</keyword>
<proteinExistence type="predicted"/>
<dbReference type="PANTHER" id="PTHR30383">
    <property type="entry name" value="THIOESTERASE 1/PROTEASE 1/LYSOPHOSPHOLIPASE L1"/>
    <property type="match status" value="1"/>
</dbReference>
<evidence type="ECO:0000259" key="2">
    <source>
        <dbReference type="Pfam" id="PF13472"/>
    </source>
</evidence>
<dbReference type="Proteomes" id="UP001169027">
    <property type="component" value="Unassembled WGS sequence"/>
</dbReference>
<reference evidence="3" key="1">
    <citation type="submission" date="2023-06" db="EMBL/GenBank/DDBJ databases">
        <authorList>
            <person name="Jiang Y."/>
            <person name="Liu Q."/>
        </authorList>
    </citation>
    <scope>NUCLEOTIDE SEQUENCE</scope>
    <source>
        <strain evidence="3">CGMCC 1.12090</strain>
    </source>
</reference>
<feature type="chain" id="PRO_5046903080" evidence="1">
    <location>
        <begin position="23"/>
        <end position="254"/>
    </location>
</feature>
<evidence type="ECO:0000256" key="1">
    <source>
        <dbReference type="SAM" id="SignalP"/>
    </source>
</evidence>
<feature type="domain" description="SGNH hydrolase-type esterase" evidence="2">
    <location>
        <begin position="80"/>
        <end position="230"/>
    </location>
</feature>
<dbReference type="InterPro" id="IPR013830">
    <property type="entry name" value="SGNH_hydro"/>
</dbReference>
<sequence>MKAAARLALVSLAFAGMVAAQAEPLPGSAAPGPAATPSPAYSAARARWQGDLAAFAAADREQLPEPGGVVFVGSSTIRMWSRLAQDFNQQPVVVNRGFGGSTMADCSLFASELVVRYRPRLVLVYAGDNDLAEGRTPLQVLESFAQFASTVRAALPDTRIAYISVKPSPSREKLLPGIRETNNVIGAYLKRLPNSDYIDVFTPMLAADGRPRAELFRGDRLHLNDEGYRLWQSVIASHLQETTPTGTSVAQGAR</sequence>
<dbReference type="CDD" id="cd04502">
    <property type="entry name" value="SGNH_hydrolase_like_7"/>
    <property type="match status" value="1"/>
</dbReference>
<protein>
    <submittedName>
        <fullName evidence="3">SGNH/GDSL hydrolase family protein</fullName>
    </submittedName>
</protein>
<feature type="signal peptide" evidence="1">
    <location>
        <begin position="1"/>
        <end position="22"/>
    </location>
</feature>
<dbReference type="EMBL" id="JAUKVY010000003">
    <property type="protein sequence ID" value="MDO1531599.1"/>
    <property type="molecule type" value="Genomic_DNA"/>
</dbReference>
<evidence type="ECO:0000313" key="4">
    <source>
        <dbReference type="Proteomes" id="UP001169027"/>
    </source>
</evidence>
<organism evidence="3 4">
    <name type="scientific">Variovorax ginsengisoli</name>
    <dbReference type="NCBI Taxonomy" id="363844"/>
    <lineage>
        <taxon>Bacteria</taxon>
        <taxon>Pseudomonadati</taxon>
        <taxon>Pseudomonadota</taxon>
        <taxon>Betaproteobacteria</taxon>
        <taxon>Burkholderiales</taxon>
        <taxon>Comamonadaceae</taxon>
        <taxon>Variovorax</taxon>
    </lineage>
</organism>
<dbReference type="Gene3D" id="3.40.50.1110">
    <property type="entry name" value="SGNH hydrolase"/>
    <property type="match status" value="1"/>
</dbReference>
<dbReference type="InterPro" id="IPR036514">
    <property type="entry name" value="SGNH_hydro_sf"/>
</dbReference>
<dbReference type="InterPro" id="IPR051532">
    <property type="entry name" value="Ester_Hydrolysis_Enzymes"/>
</dbReference>
<comment type="caution">
    <text evidence="3">The sequence shown here is derived from an EMBL/GenBank/DDBJ whole genome shotgun (WGS) entry which is preliminary data.</text>
</comment>
<evidence type="ECO:0000313" key="3">
    <source>
        <dbReference type="EMBL" id="MDO1531599.1"/>
    </source>
</evidence>
<dbReference type="GO" id="GO:0016787">
    <property type="term" value="F:hydrolase activity"/>
    <property type="evidence" value="ECO:0007669"/>
    <property type="project" value="UniProtKB-KW"/>
</dbReference>
<keyword evidence="4" id="KW-1185">Reference proteome</keyword>
<dbReference type="SUPFAM" id="SSF52266">
    <property type="entry name" value="SGNH hydrolase"/>
    <property type="match status" value="1"/>
</dbReference>